<dbReference type="Pfam" id="PF17917">
    <property type="entry name" value="RT_RNaseH"/>
    <property type="match status" value="1"/>
</dbReference>
<evidence type="ECO:0000256" key="1">
    <source>
        <dbReference type="ARBA" id="ARBA00022679"/>
    </source>
</evidence>
<dbReference type="PANTHER" id="PTHR37984">
    <property type="entry name" value="PROTEIN CBG26694"/>
    <property type="match status" value="1"/>
</dbReference>
<sequence>MLVIVAAVAKWWPYLIGRHFIIKTDHQSLKYLMEQRISTPRQQSWIAKLLDYDYTLTYKKGQEDTVTDALSRIPHEPSIEYSSLHHLSCVGNEVLEHVKASWCGDDRAQKIIQLKEQDPTAKLQ</sequence>
<reference evidence="8" key="1">
    <citation type="submission" date="2020-06" db="EMBL/GenBank/DDBJ databases">
        <authorList>
            <person name="Li T."/>
            <person name="Hu X."/>
            <person name="Zhang T."/>
            <person name="Song X."/>
            <person name="Zhang H."/>
            <person name="Dai N."/>
            <person name="Sheng W."/>
            <person name="Hou X."/>
            <person name="Wei L."/>
        </authorList>
    </citation>
    <scope>NUCLEOTIDE SEQUENCE</scope>
    <source>
        <strain evidence="8">G02</strain>
        <tissue evidence="8">Leaf</tissue>
    </source>
</reference>
<dbReference type="EMBL" id="JACGWJ010000029">
    <property type="protein sequence ID" value="KAL0303584.1"/>
    <property type="molecule type" value="Genomic_DNA"/>
</dbReference>
<dbReference type="CDD" id="cd09274">
    <property type="entry name" value="RNase_HI_RT_Ty3"/>
    <property type="match status" value="1"/>
</dbReference>
<dbReference type="PANTHER" id="PTHR37984:SF5">
    <property type="entry name" value="PROTEIN NYNRIN-LIKE"/>
    <property type="match status" value="1"/>
</dbReference>
<evidence type="ECO:0000256" key="2">
    <source>
        <dbReference type="ARBA" id="ARBA00022695"/>
    </source>
</evidence>
<gene>
    <name evidence="8" type="ORF">Sradi_6226500</name>
</gene>
<dbReference type="SUPFAM" id="SSF56672">
    <property type="entry name" value="DNA/RNA polymerases"/>
    <property type="match status" value="1"/>
</dbReference>
<keyword evidence="2" id="KW-0548">Nucleotidyltransferase</keyword>
<comment type="caution">
    <text evidence="8">The sequence shown here is derived from an EMBL/GenBank/DDBJ whole genome shotgun (WGS) entry which is preliminary data.</text>
</comment>
<feature type="domain" description="Reverse transcriptase RNase H-like" evidence="7">
    <location>
        <begin position="1"/>
        <end position="52"/>
    </location>
</feature>
<keyword evidence="4" id="KW-0255">Endonuclease</keyword>
<dbReference type="InterPro" id="IPR041373">
    <property type="entry name" value="RT_RNaseH"/>
</dbReference>
<dbReference type="GO" id="GO:0016787">
    <property type="term" value="F:hydrolase activity"/>
    <property type="evidence" value="ECO:0007669"/>
    <property type="project" value="UniProtKB-KW"/>
</dbReference>
<keyword evidence="6" id="KW-0695">RNA-directed DNA polymerase</keyword>
<protein>
    <submittedName>
        <fullName evidence="8">Retrovirus-related Pol polyprotein from transposon</fullName>
    </submittedName>
</protein>
<name>A0AAW2K9R6_SESRA</name>
<evidence type="ECO:0000256" key="3">
    <source>
        <dbReference type="ARBA" id="ARBA00022722"/>
    </source>
</evidence>
<evidence type="ECO:0000256" key="5">
    <source>
        <dbReference type="ARBA" id="ARBA00022801"/>
    </source>
</evidence>
<keyword evidence="5" id="KW-0378">Hydrolase</keyword>
<accession>A0AAW2K9R6</accession>
<evidence type="ECO:0000259" key="7">
    <source>
        <dbReference type="Pfam" id="PF17917"/>
    </source>
</evidence>
<dbReference type="GO" id="GO:0004519">
    <property type="term" value="F:endonuclease activity"/>
    <property type="evidence" value="ECO:0007669"/>
    <property type="project" value="UniProtKB-KW"/>
</dbReference>
<evidence type="ECO:0000313" key="8">
    <source>
        <dbReference type="EMBL" id="KAL0303584.1"/>
    </source>
</evidence>
<evidence type="ECO:0000256" key="4">
    <source>
        <dbReference type="ARBA" id="ARBA00022759"/>
    </source>
</evidence>
<organism evidence="8">
    <name type="scientific">Sesamum radiatum</name>
    <name type="common">Black benniseed</name>
    <dbReference type="NCBI Taxonomy" id="300843"/>
    <lineage>
        <taxon>Eukaryota</taxon>
        <taxon>Viridiplantae</taxon>
        <taxon>Streptophyta</taxon>
        <taxon>Embryophyta</taxon>
        <taxon>Tracheophyta</taxon>
        <taxon>Spermatophyta</taxon>
        <taxon>Magnoliopsida</taxon>
        <taxon>eudicotyledons</taxon>
        <taxon>Gunneridae</taxon>
        <taxon>Pentapetalae</taxon>
        <taxon>asterids</taxon>
        <taxon>lamiids</taxon>
        <taxon>Lamiales</taxon>
        <taxon>Pedaliaceae</taxon>
        <taxon>Sesamum</taxon>
    </lineage>
</organism>
<keyword evidence="1" id="KW-0808">Transferase</keyword>
<evidence type="ECO:0000256" key="6">
    <source>
        <dbReference type="ARBA" id="ARBA00022918"/>
    </source>
</evidence>
<dbReference type="InterPro" id="IPR043502">
    <property type="entry name" value="DNA/RNA_pol_sf"/>
</dbReference>
<dbReference type="AlphaFoldDB" id="A0AAW2K9R6"/>
<dbReference type="InterPro" id="IPR050951">
    <property type="entry name" value="Retrovirus_Pol_polyprotein"/>
</dbReference>
<dbReference type="GO" id="GO:0003964">
    <property type="term" value="F:RNA-directed DNA polymerase activity"/>
    <property type="evidence" value="ECO:0007669"/>
    <property type="project" value="UniProtKB-KW"/>
</dbReference>
<reference evidence="8" key="2">
    <citation type="journal article" date="2024" name="Plant">
        <title>Genomic evolution and insights into agronomic trait innovations of Sesamum species.</title>
        <authorList>
            <person name="Miao H."/>
            <person name="Wang L."/>
            <person name="Qu L."/>
            <person name="Liu H."/>
            <person name="Sun Y."/>
            <person name="Le M."/>
            <person name="Wang Q."/>
            <person name="Wei S."/>
            <person name="Zheng Y."/>
            <person name="Lin W."/>
            <person name="Duan Y."/>
            <person name="Cao H."/>
            <person name="Xiong S."/>
            <person name="Wang X."/>
            <person name="Wei L."/>
            <person name="Li C."/>
            <person name="Ma Q."/>
            <person name="Ju M."/>
            <person name="Zhao R."/>
            <person name="Li G."/>
            <person name="Mu C."/>
            <person name="Tian Q."/>
            <person name="Mei H."/>
            <person name="Zhang T."/>
            <person name="Gao T."/>
            <person name="Zhang H."/>
        </authorList>
    </citation>
    <scope>NUCLEOTIDE SEQUENCE</scope>
    <source>
        <strain evidence="8">G02</strain>
    </source>
</reference>
<proteinExistence type="predicted"/>
<keyword evidence="3" id="KW-0540">Nuclease</keyword>